<dbReference type="InterPro" id="IPR036691">
    <property type="entry name" value="Endo/exonu/phosph_ase_sf"/>
</dbReference>
<sequence>METKIKSARVRRIRIKCGFDHDLYVEPEGLAGGLAVWWKGGISLTVLYKSKNIIHTVIESTGIKVLEYATFVYGPPKERERRVVWDVVRGLSNSIQSAWLLVGGFNDLLSQSEKEGGNPRSLRKIINFQRLLSDCNVMDLEFKGARFTWCNKRPGTTVRERLDRALGNVEFREEFDHAMVFHIDPVGSNHHILVIDCCFLEVKSTSYFKFEANWIQHEDFLEVVRKGWNEVEGPAENRLSDLVKRLEACKKKLVAWSKIAFPNFKRLIDQLKRKLDQYQSSILTEQAVREAEEVTRELEVAWAQEESYWWQRSRISWLKCGDRNTKFFHSSVVQRRLRNKVLRLKNERGIWLEERREINEAFNTFYQKLFSSVGSRQMEQAVSYVSKMVTEEENASLMRPVTNQEIEESVFQVGAHKAPGPDGYSAVFYHAAWKEISNEVCGMVKDIFEGKSGLSQINATNIVLIPKVDKPEEVHHFRPLGLCNVSYKIIAKILTNRMKDILSRIISPHQRAFIKGRMIQDNLILTHEAFHFLRRKKKSRKWEMALKIDMNKAYDRVEWDFLEAVMLRIGFCQGWVSKIMACITTSAFTLQIDGCRVSEFKPGRGVRQGDPLSPYMFVIASKVLSNMLQKHVARKDLKGVKLARDAPVLSHCFFADDAILFASAEESN</sequence>
<dbReference type="PANTHER" id="PTHR46890">
    <property type="entry name" value="NON-LTR RETROLELEMENT REVERSE TRANSCRIPTASE-LIKE PROTEIN-RELATED"/>
    <property type="match status" value="1"/>
</dbReference>
<dbReference type="InterPro" id="IPR052343">
    <property type="entry name" value="Retrotransposon-Effector_Assoc"/>
</dbReference>
<evidence type="ECO:0000313" key="3">
    <source>
        <dbReference type="Proteomes" id="UP001293593"/>
    </source>
</evidence>
<dbReference type="PROSITE" id="PS50878">
    <property type="entry name" value="RT_POL"/>
    <property type="match status" value="1"/>
</dbReference>
<dbReference type="Pfam" id="PF00078">
    <property type="entry name" value="RVT_1"/>
    <property type="match status" value="1"/>
</dbReference>
<dbReference type="Gene3D" id="3.60.10.10">
    <property type="entry name" value="Endonuclease/exonuclease/phosphatase"/>
    <property type="match status" value="1"/>
</dbReference>
<dbReference type="InterPro" id="IPR043502">
    <property type="entry name" value="DNA/RNA_pol_sf"/>
</dbReference>
<dbReference type="PANTHER" id="PTHR46890:SF48">
    <property type="entry name" value="RNA-DIRECTED DNA POLYMERASE"/>
    <property type="match status" value="1"/>
</dbReference>
<dbReference type="AlphaFoldDB" id="A0AAE1MDQ8"/>
<evidence type="ECO:0000259" key="1">
    <source>
        <dbReference type="PROSITE" id="PS50878"/>
    </source>
</evidence>
<dbReference type="SUPFAM" id="SSF56219">
    <property type="entry name" value="DNase I-like"/>
    <property type="match status" value="1"/>
</dbReference>
<accession>A0AAE1MDQ8</accession>
<reference evidence="2" key="1">
    <citation type="submission" date="2023-10" db="EMBL/GenBank/DDBJ databases">
        <title>Chromosome-level genome of the transformable northern wattle, Acacia crassicarpa.</title>
        <authorList>
            <person name="Massaro I."/>
            <person name="Sinha N.R."/>
            <person name="Poethig S."/>
            <person name="Leichty A.R."/>
        </authorList>
    </citation>
    <scope>NUCLEOTIDE SEQUENCE</scope>
    <source>
        <strain evidence="2">Acra3RX</strain>
        <tissue evidence="2">Leaf</tissue>
    </source>
</reference>
<protein>
    <recommendedName>
        <fullName evidence="1">Reverse transcriptase domain-containing protein</fullName>
    </recommendedName>
</protein>
<dbReference type="InterPro" id="IPR000477">
    <property type="entry name" value="RT_dom"/>
</dbReference>
<organism evidence="2 3">
    <name type="scientific">Acacia crassicarpa</name>
    <name type="common">northern wattle</name>
    <dbReference type="NCBI Taxonomy" id="499986"/>
    <lineage>
        <taxon>Eukaryota</taxon>
        <taxon>Viridiplantae</taxon>
        <taxon>Streptophyta</taxon>
        <taxon>Embryophyta</taxon>
        <taxon>Tracheophyta</taxon>
        <taxon>Spermatophyta</taxon>
        <taxon>Magnoliopsida</taxon>
        <taxon>eudicotyledons</taxon>
        <taxon>Gunneridae</taxon>
        <taxon>Pentapetalae</taxon>
        <taxon>rosids</taxon>
        <taxon>fabids</taxon>
        <taxon>Fabales</taxon>
        <taxon>Fabaceae</taxon>
        <taxon>Caesalpinioideae</taxon>
        <taxon>mimosoid clade</taxon>
        <taxon>Acacieae</taxon>
        <taxon>Acacia</taxon>
    </lineage>
</organism>
<dbReference type="Proteomes" id="UP001293593">
    <property type="component" value="Unassembled WGS sequence"/>
</dbReference>
<name>A0AAE1MDQ8_9FABA</name>
<gene>
    <name evidence="2" type="ORF">QN277_028965</name>
</gene>
<comment type="caution">
    <text evidence="2">The sequence shown here is derived from an EMBL/GenBank/DDBJ whole genome shotgun (WGS) entry which is preliminary data.</text>
</comment>
<feature type="domain" description="Reverse transcriptase" evidence="1">
    <location>
        <begin position="446"/>
        <end position="668"/>
    </location>
</feature>
<dbReference type="CDD" id="cd01650">
    <property type="entry name" value="RT_nLTR_like"/>
    <property type="match status" value="1"/>
</dbReference>
<dbReference type="SUPFAM" id="SSF56672">
    <property type="entry name" value="DNA/RNA polymerases"/>
    <property type="match status" value="1"/>
</dbReference>
<evidence type="ECO:0000313" key="2">
    <source>
        <dbReference type="EMBL" id="KAK4263572.1"/>
    </source>
</evidence>
<keyword evidence="3" id="KW-1185">Reference proteome</keyword>
<proteinExistence type="predicted"/>
<dbReference type="EMBL" id="JAWXYG010000009">
    <property type="protein sequence ID" value="KAK4263572.1"/>
    <property type="molecule type" value="Genomic_DNA"/>
</dbReference>